<evidence type="ECO:0000313" key="6">
    <source>
        <dbReference type="EMBL" id="QQC64310.1"/>
    </source>
</evidence>
<dbReference type="SUPFAM" id="SSF47336">
    <property type="entry name" value="ACP-like"/>
    <property type="match status" value="2"/>
</dbReference>
<evidence type="ECO:0000313" key="7">
    <source>
        <dbReference type="Proteomes" id="UP000595610"/>
    </source>
</evidence>
<dbReference type="Pfam" id="PF16197">
    <property type="entry name" value="KAsynt_C_assoc"/>
    <property type="match status" value="1"/>
</dbReference>
<dbReference type="Gene3D" id="1.10.1200.10">
    <property type="entry name" value="ACP-like"/>
    <property type="match status" value="2"/>
</dbReference>
<proteinExistence type="predicted"/>
<dbReference type="InterPro" id="IPR036736">
    <property type="entry name" value="ACP-like_sf"/>
</dbReference>
<dbReference type="Proteomes" id="UP000595610">
    <property type="component" value="Chromosome 1"/>
</dbReference>
<dbReference type="InterPro" id="IPR016039">
    <property type="entry name" value="Thiolase-like"/>
</dbReference>
<dbReference type="PROSITE" id="PS50075">
    <property type="entry name" value="CARRIER"/>
    <property type="match status" value="2"/>
</dbReference>
<dbReference type="InterPro" id="IPR014030">
    <property type="entry name" value="Ketoacyl_synth_N"/>
</dbReference>
<dbReference type="Pfam" id="PF02801">
    <property type="entry name" value="Ketoacyl-synt_C"/>
    <property type="match status" value="1"/>
</dbReference>
<dbReference type="EMBL" id="CP066075">
    <property type="protein sequence ID" value="QQC64310.1"/>
    <property type="molecule type" value="Genomic_DNA"/>
</dbReference>
<dbReference type="GO" id="GO:0031177">
    <property type="term" value="F:phosphopantetheine binding"/>
    <property type="evidence" value="ECO:0007669"/>
    <property type="project" value="InterPro"/>
</dbReference>
<protein>
    <submittedName>
        <fullName evidence="6">Type I polyketide synthase</fullName>
    </submittedName>
</protein>
<evidence type="ECO:0000256" key="3">
    <source>
        <dbReference type="ARBA" id="ARBA00022679"/>
    </source>
</evidence>
<dbReference type="RefSeq" id="WP_042322889.1">
    <property type="nucleotide sequence ID" value="NZ_CP066075.1"/>
</dbReference>
<feature type="domain" description="Ketosynthase family 3 (KS3)" evidence="5">
    <location>
        <begin position="627"/>
        <end position="1055"/>
    </location>
</feature>
<dbReference type="GO" id="GO:0004312">
    <property type="term" value="F:fatty acid synthase activity"/>
    <property type="evidence" value="ECO:0007669"/>
    <property type="project" value="TreeGrafter"/>
</dbReference>
<dbReference type="CDD" id="cd00833">
    <property type="entry name" value="PKS"/>
    <property type="match status" value="1"/>
</dbReference>
<dbReference type="SUPFAM" id="SSF56801">
    <property type="entry name" value="Acetyl-CoA synthetase-like"/>
    <property type="match status" value="1"/>
</dbReference>
<dbReference type="SMART" id="SM00825">
    <property type="entry name" value="PKS_KS"/>
    <property type="match status" value="1"/>
</dbReference>
<dbReference type="InterPro" id="IPR020845">
    <property type="entry name" value="AMP-binding_CS"/>
</dbReference>
<evidence type="ECO:0000259" key="4">
    <source>
        <dbReference type="PROSITE" id="PS50075"/>
    </source>
</evidence>
<dbReference type="InterPro" id="IPR000873">
    <property type="entry name" value="AMP-dep_synth/lig_dom"/>
</dbReference>
<dbReference type="Pfam" id="PF00501">
    <property type="entry name" value="AMP-binding"/>
    <property type="match status" value="1"/>
</dbReference>
<gene>
    <name evidence="6" type="ORF">I6I06_02055</name>
</gene>
<feature type="domain" description="Carrier" evidence="4">
    <location>
        <begin position="1532"/>
        <end position="1607"/>
    </location>
</feature>
<organism evidence="6 7">
    <name type="scientific">Paraburkholderia ginsengisoli</name>
    <dbReference type="NCBI Taxonomy" id="311231"/>
    <lineage>
        <taxon>Bacteria</taxon>
        <taxon>Pseudomonadati</taxon>
        <taxon>Pseudomonadota</taxon>
        <taxon>Betaproteobacteria</taxon>
        <taxon>Burkholderiales</taxon>
        <taxon>Burkholderiaceae</taxon>
        <taxon>Paraburkholderia</taxon>
    </lineage>
</organism>
<dbReference type="PROSITE" id="PS00455">
    <property type="entry name" value="AMP_BINDING"/>
    <property type="match status" value="1"/>
</dbReference>
<keyword evidence="1" id="KW-0596">Phosphopantetheine</keyword>
<keyword evidence="7" id="KW-1185">Reference proteome</keyword>
<dbReference type="Gene3D" id="3.40.50.12780">
    <property type="entry name" value="N-terminal domain of ligase-like"/>
    <property type="match status" value="1"/>
</dbReference>
<dbReference type="PROSITE" id="PS52004">
    <property type="entry name" value="KS3_2"/>
    <property type="match status" value="1"/>
</dbReference>
<reference evidence="6 7" key="1">
    <citation type="submission" date="2020-12" db="EMBL/GenBank/DDBJ databases">
        <title>FDA dAtabase for Regulatory Grade micrObial Sequences (FDA-ARGOS): Supporting development and validation of Infectious Disease Dx tests.</title>
        <authorList>
            <person name="Nelson B."/>
            <person name="Plummer A."/>
            <person name="Tallon L."/>
            <person name="Sadzewicz L."/>
            <person name="Zhao X."/>
            <person name="Boylan J."/>
            <person name="Ott S."/>
            <person name="Bowen H."/>
            <person name="Vavikolanu K."/>
            <person name="Mehta A."/>
            <person name="Aluvathingal J."/>
            <person name="Nadendla S."/>
            <person name="Myers T."/>
            <person name="Yan Y."/>
            <person name="Sichtig H."/>
        </authorList>
    </citation>
    <scope>NUCLEOTIDE SEQUENCE [LARGE SCALE GENOMIC DNA]</scope>
    <source>
        <strain evidence="6 7">FDAARGOS_1049</strain>
    </source>
</reference>
<dbReference type="Gene3D" id="3.40.47.10">
    <property type="match status" value="1"/>
</dbReference>
<dbReference type="InterPro" id="IPR014043">
    <property type="entry name" value="Acyl_transferase_dom"/>
</dbReference>
<dbReference type="InterPro" id="IPR016036">
    <property type="entry name" value="Malonyl_transacylase_ACP-bd"/>
</dbReference>
<dbReference type="SMART" id="SM00827">
    <property type="entry name" value="PKS_AT"/>
    <property type="match status" value="1"/>
</dbReference>
<dbReference type="Pfam" id="PF00550">
    <property type="entry name" value="PP-binding"/>
    <property type="match status" value="2"/>
</dbReference>
<sequence length="1621" mass="175414">MIESTLLPWSDTEIDGSIQSRFEKVAESFGDKPAICTSSGRISYRELNMHANAVSAFVANRIGHVAPGSPVPILIPQGIDFIASMLGILKAGFAFVPLDPSAPATRNAKIIRDIGCPIVLTDSTSLGGIGDEFPDVRALDVADIERDAGWIKSKPLAVGSDLAYVLYTSGSTGTPKGVMQTHGHLLHNTRTHGASFGITAADRQSLLYPCNVYGGIRDTFNALLTGASLHVLSVKTEELSFLPEWIEAEGITLYCSIATIFRRLLEWVDAAHIFKSIRIVKLGGEAVYDKDVEGFRRHFAEECKLSCGLASTETGAITQHFIGKHSNGSVGLGYPVPGKNILLQTEDGATVGDGEMGEIVVHSRYVTRGYWNAPDMSAAKVRRDPEDTSFYFYHTGDLARRQPDGSLVHVGRKDQLVKIRGNRIEIRDVEQAILRIDLIKDVVVSVAPGNQGEDALIAYVETASETASVDPVAIRERLSEIIPSQMIPTYFVHVPRIPLLPNGKKDRKALPALPAAMPSNDTPRYAHGNCLSDVSRICGEALRIERPDPSRNFFELGADSLKLAAIHRKISLKFGLKFPLIDLFRHPSIESLSRHLDAMIVGRPSGDRAMIHSDAPAGREPTDTGKQVKVAIIGIACRFPQCETVNEFWSHLMAGDSLLSEVPHAVLKDRGVPEHLLAHPAYVRTTAELSGIETFDYDFFGFTKGEAELLDPQFRLLLECAHEALEDAGETALDPDDTVGVFTSVGKTNYLHDYSRKDPGFLEMFGERRALLFNDRTYSAAMVAYKLNLDGPAFNIDSACSSSLVAIHNAVRNLQAGDCTLALTGGCRVITPHGVGYLHGEAGIESADGKVRPFDRDASGTIFGNGAGVILLKRLDDAIRDGNHIYAVIEGSAVTNDGSHRAGFSAPSIFGQSRAIHRAHRDAGIRAADIVYVEAHGTGTAIGDPIEVAALNEAFADAIADGHNCLLGALKSNIGHVSTAAGVAGLIKTALVMKTGFAPPTLNFNAANPDVPFSSGPFRVSNRAEQLPSTAGRRLYAGVSSFGFGGTNAHVVLSAPPAPMQRRGLAANESGHVYIVPLSAKTPDALRATIARLRSFITLNRDANLASISRTLSVGRRHWAYRTAIVCNSLAELDEELSKLASQHDYGTGTTSRVTFLFPGLGPQHLNMMAGLYARFGVFRAALDECFAILQRWLDVDLKALVYSSDVANPEATSIIRSSKYGQPCMYAFEYALAKLWLSFGVTPDSYLGHSLGEYVAATLSGVFSLEDALKVIVARGTLMQEAPGGCMYAVSSCDERIEAIVKASGAAVAAKNSPNQTIIAGTSLSVAEAVEELSRLGMPTRLFQPSHAFHSYQMRHAAPRLLQVLLSSQFHRPETPFTSNVTGTWISADDAVDSNYWVSHMCETVMFDKGLRTIAADRQRVFLEVGPGQTLTTLIETDSSEPITVVPSCKHHRNTANDVRVLYEAMAACWSHGCDIDWNAVNAETDAPLIPLPTYPFERKRAWLDDDRKASLDAGMPENLGVPHHAIQGEITLPEVVAVIKGIWERLLGCGDIANDSNFFELGGDSMLAVQVQRNIVKAIGVKVELKKLYRLIELQALSAHVHALASCRMEAVKAPEFPL</sequence>
<keyword evidence="2" id="KW-0597">Phosphoprotein</keyword>
<dbReference type="SMART" id="SM00823">
    <property type="entry name" value="PKS_PP"/>
    <property type="match status" value="2"/>
</dbReference>
<dbReference type="PANTHER" id="PTHR43775:SF51">
    <property type="entry name" value="INACTIVE PHENOLPHTHIOCEROL SYNTHESIS POLYKETIDE SYNTHASE TYPE I PKS1-RELATED"/>
    <property type="match status" value="1"/>
</dbReference>
<dbReference type="InterPro" id="IPR016035">
    <property type="entry name" value="Acyl_Trfase/lysoPLipase"/>
</dbReference>
<evidence type="ECO:0000259" key="5">
    <source>
        <dbReference type="PROSITE" id="PS52004"/>
    </source>
</evidence>
<dbReference type="InterPro" id="IPR045851">
    <property type="entry name" value="AMP-bd_C_sf"/>
</dbReference>
<dbReference type="Pfam" id="PF00109">
    <property type="entry name" value="ketoacyl-synt"/>
    <property type="match status" value="1"/>
</dbReference>
<dbReference type="SUPFAM" id="SSF52151">
    <property type="entry name" value="FabD/lysophospholipase-like"/>
    <property type="match status" value="1"/>
</dbReference>
<evidence type="ECO:0000256" key="2">
    <source>
        <dbReference type="ARBA" id="ARBA00022553"/>
    </source>
</evidence>
<dbReference type="Gene3D" id="3.30.70.250">
    <property type="entry name" value="Malonyl-CoA ACP transacylase, ACP-binding"/>
    <property type="match status" value="1"/>
</dbReference>
<feature type="domain" description="Carrier" evidence="4">
    <location>
        <begin position="525"/>
        <end position="600"/>
    </location>
</feature>
<dbReference type="Pfam" id="PF00698">
    <property type="entry name" value="Acyl_transf_1"/>
    <property type="match status" value="1"/>
</dbReference>
<dbReference type="InterPro" id="IPR020806">
    <property type="entry name" value="PKS_PP-bd"/>
</dbReference>
<dbReference type="GO" id="GO:0006633">
    <property type="term" value="P:fatty acid biosynthetic process"/>
    <property type="evidence" value="ECO:0007669"/>
    <property type="project" value="InterPro"/>
</dbReference>
<dbReference type="InterPro" id="IPR020841">
    <property type="entry name" value="PKS_Beta-ketoAc_synthase_dom"/>
</dbReference>
<name>A0A7T4T9E8_9BURK</name>
<dbReference type="CDD" id="cd05930">
    <property type="entry name" value="A_NRPS"/>
    <property type="match status" value="1"/>
</dbReference>
<dbReference type="InterPro" id="IPR001227">
    <property type="entry name" value="Ac_transferase_dom_sf"/>
</dbReference>
<dbReference type="GO" id="GO:0004315">
    <property type="term" value="F:3-oxoacyl-[acyl-carrier-protein] synthase activity"/>
    <property type="evidence" value="ECO:0007669"/>
    <property type="project" value="InterPro"/>
</dbReference>
<dbReference type="InterPro" id="IPR018201">
    <property type="entry name" value="Ketoacyl_synth_AS"/>
</dbReference>
<dbReference type="InterPro" id="IPR050091">
    <property type="entry name" value="PKS_NRPS_Biosynth_Enz"/>
</dbReference>
<dbReference type="InterPro" id="IPR042099">
    <property type="entry name" value="ANL_N_sf"/>
</dbReference>
<dbReference type="InterPro" id="IPR014031">
    <property type="entry name" value="Ketoacyl_synth_C"/>
</dbReference>
<dbReference type="PANTHER" id="PTHR43775">
    <property type="entry name" value="FATTY ACID SYNTHASE"/>
    <property type="match status" value="1"/>
</dbReference>
<evidence type="ECO:0000256" key="1">
    <source>
        <dbReference type="ARBA" id="ARBA00022450"/>
    </source>
</evidence>
<dbReference type="InterPro" id="IPR009081">
    <property type="entry name" value="PP-bd_ACP"/>
</dbReference>
<accession>A0A7T4T9E8</accession>
<keyword evidence="3" id="KW-0808">Transferase</keyword>
<dbReference type="KEGG" id="pgis:I6I06_02055"/>
<dbReference type="PROSITE" id="PS00606">
    <property type="entry name" value="KS3_1"/>
    <property type="match status" value="1"/>
</dbReference>
<dbReference type="Gene3D" id="3.30.300.30">
    <property type="match status" value="1"/>
</dbReference>
<dbReference type="SUPFAM" id="SSF53901">
    <property type="entry name" value="Thiolase-like"/>
    <property type="match status" value="1"/>
</dbReference>
<dbReference type="SUPFAM" id="SSF55048">
    <property type="entry name" value="Probable ACP-binding domain of malonyl-CoA ACP transacylase"/>
    <property type="match status" value="1"/>
</dbReference>
<dbReference type="InterPro" id="IPR032821">
    <property type="entry name" value="PKS_assoc"/>
</dbReference>
<dbReference type="Gene3D" id="3.40.366.10">
    <property type="entry name" value="Malonyl-Coenzyme A Acyl Carrier Protein, domain 2"/>
    <property type="match status" value="1"/>
</dbReference>
<dbReference type="Gene3D" id="3.30.70.3290">
    <property type="match status" value="1"/>
</dbReference>